<dbReference type="FunFam" id="3.30.730.10:FF:000001">
    <property type="entry name" value="Ethylene-responsive transcription factor 2"/>
    <property type="match status" value="1"/>
</dbReference>
<dbReference type="SMART" id="SM00380">
    <property type="entry name" value="AP2"/>
    <property type="match status" value="1"/>
</dbReference>
<organism evidence="10">
    <name type="scientific">Vitis aestivalis</name>
    <name type="common">Grape</name>
    <dbReference type="NCBI Taxonomy" id="3605"/>
    <lineage>
        <taxon>Eukaryota</taxon>
        <taxon>Viridiplantae</taxon>
        <taxon>Streptophyta</taxon>
        <taxon>Embryophyta</taxon>
        <taxon>Tracheophyta</taxon>
        <taxon>Spermatophyta</taxon>
        <taxon>Magnoliopsida</taxon>
        <taxon>eudicotyledons</taxon>
        <taxon>Gunneridae</taxon>
        <taxon>Pentapetalae</taxon>
        <taxon>rosids</taxon>
        <taxon>Vitales</taxon>
        <taxon>Vitaceae</taxon>
        <taxon>Viteae</taxon>
        <taxon>Vitis</taxon>
    </lineage>
</organism>
<keyword evidence="4" id="KW-0010">Activator</keyword>
<keyword evidence="5" id="KW-0804">Transcription</keyword>
<dbReference type="PANTHER" id="PTHR31839">
    <property type="entry name" value="DEHYDRATION-RESPONSIVE ELEMENT-BINDING PROTEIN 1D"/>
    <property type="match status" value="1"/>
</dbReference>
<comment type="subcellular location">
    <subcellularLocation>
        <location evidence="1">Nucleus</location>
    </subcellularLocation>
</comment>
<evidence type="ECO:0000256" key="2">
    <source>
        <dbReference type="ARBA" id="ARBA00023015"/>
    </source>
</evidence>
<evidence type="ECO:0000256" key="7">
    <source>
        <dbReference type="ARBA" id="ARBA00024343"/>
    </source>
</evidence>
<evidence type="ECO:0000313" key="10">
    <source>
        <dbReference type="EMBL" id="ABU55658.1"/>
    </source>
</evidence>
<dbReference type="SUPFAM" id="SSF54171">
    <property type="entry name" value="DNA-binding domain"/>
    <property type="match status" value="1"/>
</dbReference>
<evidence type="ECO:0000256" key="4">
    <source>
        <dbReference type="ARBA" id="ARBA00023159"/>
    </source>
</evidence>
<dbReference type="GO" id="GO:0005634">
    <property type="term" value="C:nucleus"/>
    <property type="evidence" value="ECO:0007669"/>
    <property type="project" value="UniProtKB-SubCell"/>
</dbReference>
<dbReference type="Pfam" id="PF00847">
    <property type="entry name" value="AP2"/>
    <property type="match status" value="1"/>
</dbReference>
<evidence type="ECO:0000256" key="5">
    <source>
        <dbReference type="ARBA" id="ARBA00023163"/>
    </source>
</evidence>
<feature type="domain" description="AP2/ERF" evidence="9">
    <location>
        <begin position="47"/>
        <end position="104"/>
    </location>
</feature>
<feature type="compositionally biased region" description="Low complexity" evidence="8">
    <location>
        <begin position="1"/>
        <end position="22"/>
    </location>
</feature>
<comment type="similarity">
    <text evidence="7">Belongs to the AP2/ERF transcription factor family. ERF subfamily.</text>
</comment>
<dbReference type="InterPro" id="IPR016177">
    <property type="entry name" value="DNA-bd_dom_sf"/>
</dbReference>
<keyword evidence="3" id="KW-0238">DNA-binding</keyword>
<evidence type="ECO:0000256" key="3">
    <source>
        <dbReference type="ARBA" id="ARBA00023125"/>
    </source>
</evidence>
<dbReference type="PROSITE" id="PS51032">
    <property type="entry name" value="AP2_ERF"/>
    <property type="match status" value="1"/>
</dbReference>
<evidence type="ECO:0000256" key="6">
    <source>
        <dbReference type="ARBA" id="ARBA00023242"/>
    </source>
</evidence>
<dbReference type="PANTHER" id="PTHR31839:SF42">
    <property type="entry name" value="DEHYDRATION-RESPONSIVE ELEMENT-BINDING PROTEIN 1F"/>
    <property type="match status" value="1"/>
</dbReference>
<dbReference type="InterPro" id="IPR045277">
    <property type="entry name" value="DRE1A-I"/>
</dbReference>
<dbReference type="Gene3D" id="3.30.730.10">
    <property type="entry name" value="AP2/ERF domain"/>
    <property type="match status" value="1"/>
</dbReference>
<feature type="non-terminal residue" evidence="10">
    <location>
        <position position="1"/>
    </location>
</feature>
<feature type="region of interest" description="Disordered" evidence="8">
    <location>
        <begin position="1"/>
        <end position="26"/>
    </location>
</feature>
<reference evidence="10" key="1">
    <citation type="submission" date="2006-11" db="EMBL/GenBank/DDBJ databases">
        <title>The evolution of the CBF/DREB1 gene family.</title>
        <authorList>
            <person name="Al-Daoud F."/>
            <person name="Nassuth A."/>
        </authorList>
    </citation>
    <scope>NUCLEOTIDE SEQUENCE</scope>
    <source>
        <strain evidence="10">B</strain>
    </source>
</reference>
<dbReference type="AlphaFoldDB" id="A9XB87"/>
<dbReference type="CDD" id="cd00018">
    <property type="entry name" value="AP2"/>
    <property type="match status" value="1"/>
</dbReference>
<dbReference type="EMBL" id="EF150889">
    <property type="protein sequence ID" value="ABU55658.1"/>
    <property type="molecule type" value="Genomic_DNA"/>
</dbReference>
<dbReference type="InterPro" id="IPR036955">
    <property type="entry name" value="AP2/ERF_dom_sf"/>
</dbReference>
<evidence type="ECO:0000256" key="8">
    <source>
        <dbReference type="SAM" id="MobiDB-lite"/>
    </source>
</evidence>
<sequence>HEEFSASSSSSSSRTNSNPSDSLLPLQCIGHKRKAGRKKFRETRHPIYRGVRQRNGNKWVCEVREPLKKSRIWLGTFPTPEMAARAHDVAALALRGRFASLNFPDSAWRLPRPKSSSAEDIQVAALEATKAFNPTAPSSSSLASALDNMSGVADSKKVLETSPNVESPKLKSQRMVLEVSPVDTKRSEKVGDGSTPVFMDEEAMFNMQGSEKVGDGSTPVFMDEEAMFNMQGLINSMAEGLLLTPPAMCKGFSWDDATDSHIDLSLWNDD</sequence>
<proteinExistence type="inferred from homology"/>
<name>A9XB87_VITAE</name>
<evidence type="ECO:0000259" key="9">
    <source>
        <dbReference type="PROSITE" id="PS51032"/>
    </source>
</evidence>
<protein>
    <submittedName>
        <fullName evidence="10">CBF1-like protein</fullName>
    </submittedName>
</protein>
<dbReference type="GO" id="GO:0003677">
    <property type="term" value="F:DNA binding"/>
    <property type="evidence" value="ECO:0007669"/>
    <property type="project" value="UniProtKB-KW"/>
</dbReference>
<accession>A9XB87</accession>
<keyword evidence="6" id="KW-0539">Nucleus</keyword>
<dbReference type="PRINTS" id="PR00367">
    <property type="entry name" value="ETHRSPELEMNT"/>
</dbReference>
<keyword evidence="2" id="KW-0805">Transcription regulation</keyword>
<dbReference type="GO" id="GO:0003700">
    <property type="term" value="F:DNA-binding transcription factor activity"/>
    <property type="evidence" value="ECO:0007669"/>
    <property type="project" value="InterPro"/>
</dbReference>
<evidence type="ECO:0000256" key="1">
    <source>
        <dbReference type="ARBA" id="ARBA00004123"/>
    </source>
</evidence>
<dbReference type="InterPro" id="IPR001471">
    <property type="entry name" value="AP2/ERF_dom"/>
</dbReference>